<dbReference type="Pfam" id="PF04542">
    <property type="entry name" value="Sigma70_r2"/>
    <property type="match status" value="1"/>
</dbReference>
<feature type="domain" description="RNA polymerase sigma-70 region 2" evidence="4">
    <location>
        <begin position="30"/>
        <end position="78"/>
    </location>
</feature>
<sequence>MRPSHDLALVKAAHGDQVAFGDLCGATSGAILGLVHRLVDDAAAAEAIVRDAYVTAWTRARSFDPTRDDALPWLLAVTLEHVAAHSSSLGRAPSASSTARAVEPHRLAALGDDERRAIALVLAGLTLAQAASLTDVEPGVAASRLLHGLTALGTDGVAAA</sequence>
<evidence type="ECO:0000256" key="3">
    <source>
        <dbReference type="ARBA" id="ARBA00023163"/>
    </source>
</evidence>
<dbReference type="EMBL" id="BMLM01000001">
    <property type="protein sequence ID" value="GGN78424.1"/>
    <property type="molecule type" value="Genomic_DNA"/>
</dbReference>
<evidence type="ECO:0000256" key="2">
    <source>
        <dbReference type="ARBA" id="ARBA00023082"/>
    </source>
</evidence>
<keyword evidence="2" id="KW-0731">Sigma factor</keyword>
<dbReference type="InterPro" id="IPR007627">
    <property type="entry name" value="RNA_pol_sigma70_r2"/>
</dbReference>
<dbReference type="PANTHER" id="PTHR43133:SF66">
    <property type="entry name" value="ECF RNA POLYMERASE SIGMA FACTOR SIGK"/>
    <property type="match status" value="1"/>
</dbReference>
<dbReference type="RefSeq" id="WP_188715529.1">
    <property type="nucleotide sequence ID" value="NZ_BAABBD010000001.1"/>
</dbReference>
<accession>A0ABQ2KDK6</accession>
<dbReference type="Proteomes" id="UP000626982">
    <property type="component" value="Unassembled WGS sequence"/>
</dbReference>
<dbReference type="PANTHER" id="PTHR43133">
    <property type="entry name" value="RNA POLYMERASE ECF-TYPE SIGMA FACTO"/>
    <property type="match status" value="1"/>
</dbReference>
<organism evidence="5 6">
    <name type="scientific">Agrococcus terreus</name>
    <dbReference type="NCBI Taxonomy" id="574649"/>
    <lineage>
        <taxon>Bacteria</taxon>
        <taxon>Bacillati</taxon>
        <taxon>Actinomycetota</taxon>
        <taxon>Actinomycetes</taxon>
        <taxon>Micrococcales</taxon>
        <taxon>Microbacteriaceae</taxon>
        <taxon>Agrococcus</taxon>
    </lineage>
</organism>
<evidence type="ECO:0000256" key="1">
    <source>
        <dbReference type="ARBA" id="ARBA00023015"/>
    </source>
</evidence>
<comment type="caution">
    <text evidence="5">The sequence shown here is derived from an EMBL/GenBank/DDBJ whole genome shotgun (WGS) entry which is preliminary data.</text>
</comment>
<gene>
    <name evidence="5" type="ORF">GCM10010968_04210</name>
</gene>
<evidence type="ECO:0000259" key="4">
    <source>
        <dbReference type="Pfam" id="PF04542"/>
    </source>
</evidence>
<keyword evidence="3" id="KW-0804">Transcription</keyword>
<reference evidence="6" key="1">
    <citation type="journal article" date="2019" name="Int. J. Syst. Evol. Microbiol.">
        <title>The Global Catalogue of Microorganisms (GCM) 10K type strain sequencing project: providing services to taxonomists for standard genome sequencing and annotation.</title>
        <authorList>
            <consortium name="The Broad Institute Genomics Platform"/>
            <consortium name="The Broad Institute Genome Sequencing Center for Infectious Disease"/>
            <person name="Wu L."/>
            <person name="Ma J."/>
        </authorList>
    </citation>
    <scope>NUCLEOTIDE SEQUENCE [LARGE SCALE GENOMIC DNA]</scope>
    <source>
        <strain evidence="6">CGMCC 1.6960</strain>
    </source>
</reference>
<dbReference type="InterPro" id="IPR013325">
    <property type="entry name" value="RNA_pol_sigma_r2"/>
</dbReference>
<protein>
    <submittedName>
        <fullName evidence="5">Siderophore-interacting protein</fullName>
    </submittedName>
</protein>
<dbReference type="Gene3D" id="1.10.1740.10">
    <property type="match status" value="1"/>
</dbReference>
<keyword evidence="1" id="KW-0805">Transcription regulation</keyword>
<proteinExistence type="predicted"/>
<dbReference type="InterPro" id="IPR039425">
    <property type="entry name" value="RNA_pol_sigma-70-like"/>
</dbReference>
<evidence type="ECO:0000313" key="6">
    <source>
        <dbReference type="Proteomes" id="UP000626982"/>
    </source>
</evidence>
<evidence type="ECO:0000313" key="5">
    <source>
        <dbReference type="EMBL" id="GGN78424.1"/>
    </source>
</evidence>
<keyword evidence="6" id="KW-1185">Reference proteome</keyword>
<name>A0ABQ2KDK6_9MICO</name>
<dbReference type="SUPFAM" id="SSF88946">
    <property type="entry name" value="Sigma2 domain of RNA polymerase sigma factors"/>
    <property type="match status" value="1"/>
</dbReference>